<sequence length="224" mass="24149">ILGVKLSEVEILNSEIAEVENVDPKVSEAERTVDERVGNVAPTVVPDIQVESPVSKDRPNEPLNESPLSCSNKRLGTILEAAITSSPGILKRKVSDTTSPAIKSRRVSFAEHSQICEVESIPRSPGASPWRRNKYANPRVVKRRLSLPATKRCRADETPSPMSIRSATVAKAIAGIKVGEAQLTSQNQLSPSTGNKGPPSVEPPSSPSQRDRASLSHLCDVTYL</sequence>
<dbReference type="GeneTree" id="ENSGT00660000097302"/>
<feature type="compositionally biased region" description="Polar residues" evidence="1">
    <location>
        <begin position="182"/>
        <end position="195"/>
    </location>
</feature>
<organism evidence="2 3">
    <name type="scientific">Ciona savignyi</name>
    <name type="common">Pacific transparent sea squirt</name>
    <dbReference type="NCBI Taxonomy" id="51511"/>
    <lineage>
        <taxon>Eukaryota</taxon>
        <taxon>Metazoa</taxon>
        <taxon>Chordata</taxon>
        <taxon>Tunicata</taxon>
        <taxon>Ascidiacea</taxon>
        <taxon>Phlebobranchia</taxon>
        <taxon>Cionidae</taxon>
        <taxon>Ciona</taxon>
    </lineage>
</organism>
<keyword evidence="3" id="KW-1185">Reference proteome</keyword>
<evidence type="ECO:0000313" key="3">
    <source>
        <dbReference type="Proteomes" id="UP000007875"/>
    </source>
</evidence>
<dbReference type="Proteomes" id="UP000007875">
    <property type="component" value="Unassembled WGS sequence"/>
</dbReference>
<dbReference type="InParanoid" id="H2YPP3"/>
<reference evidence="2" key="3">
    <citation type="submission" date="2025-09" db="UniProtKB">
        <authorList>
            <consortium name="Ensembl"/>
        </authorList>
    </citation>
    <scope>IDENTIFICATION</scope>
</reference>
<dbReference type="HOGENOM" id="CLU_1237478_0_0_1"/>
<protein>
    <submittedName>
        <fullName evidence="2">Uncharacterized protein</fullName>
    </submittedName>
</protein>
<name>H2YPP3_CIOSA</name>
<feature type="region of interest" description="Disordered" evidence="1">
    <location>
        <begin position="181"/>
        <end position="216"/>
    </location>
</feature>
<dbReference type="AlphaFoldDB" id="H2YPP3"/>
<accession>H2YPP3</accession>
<reference evidence="3" key="1">
    <citation type="submission" date="2003-08" db="EMBL/GenBank/DDBJ databases">
        <authorList>
            <person name="Birren B."/>
            <person name="Nusbaum C."/>
            <person name="Abebe A."/>
            <person name="Abouelleil A."/>
            <person name="Adekoya E."/>
            <person name="Ait-zahra M."/>
            <person name="Allen N."/>
            <person name="Allen T."/>
            <person name="An P."/>
            <person name="Anderson M."/>
            <person name="Anderson S."/>
            <person name="Arachchi H."/>
            <person name="Armbruster J."/>
            <person name="Bachantsang P."/>
            <person name="Baldwin J."/>
            <person name="Barry A."/>
            <person name="Bayul T."/>
            <person name="Blitshsteyn B."/>
            <person name="Bloom T."/>
            <person name="Blye J."/>
            <person name="Boguslavskiy L."/>
            <person name="Borowsky M."/>
            <person name="Boukhgalter B."/>
            <person name="Brunache A."/>
            <person name="Butler J."/>
            <person name="Calixte N."/>
            <person name="Calvo S."/>
            <person name="Camarata J."/>
            <person name="Campo K."/>
            <person name="Chang J."/>
            <person name="Cheshatsang Y."/>
            <person name="Citroen M."/>
            <person name="Collymore A."/>
            <person name="Considine T."/>
            <person name="Cook A."/>
            <person name="Cooke P."/>
            <person name="Corum B."/>
            <person name="Cuomo C."/>
            <person name="David R."/>
            <person name="Dawoe T."/>
            <person name="Degray S."/>
            <person name="Dodge S."/>
            <person name="Dooley K."/>
            <person name="Dorje P."/>
            <person name="Dorjee K."/>
            <person name="Dorris L."/>
            <person name="Duffey N."/>
            <person name="Dupes A."/>
            <person name="Elkins T."/>
            <person name="Engels R."/>
            <person name="Erickson J."/>
            <person name="Farina A."/>
            <person name="Faro S."/>
            <person name="Ferreira P."/>
            <person name="Fischer H."/>
            <person name="Fitzgerald M."/>
            <person name="Foley K."/>
            <person name="Gage D."/>
            <person name="Galagan J."/>
            <person name="Gearin G."/>
            <person name="Gnerre S."/>
            <person name="Gnirke A."/>
            <person name="Goyette A."/>
            <person name="Graham J."/>
            <person name="Grandbois E."/>
            <person name="Gyaltsen K."/>
            <person name="Hafez N."/>
            <person name="Hagopian D."/>
            <person name="Hagos B."/>
            <person name="Hall J."/>
            <person name="Hatcher B."/>
            <person name="Heller A."/>
            <person name="Higgins H."/>
            <person name="Honan T."/>
            <person name="Horn A."/>
            <person name="Houde N."/>
            <person name="Hughes L."/>
            <person name="Hulme W."/>
            <person name="Husby E."/>
            <person name="Iliev I."/>
            <person name="Jaffe D."/>
            <person name="Jones C."/>
            <person name="Kamal M."/>
            <person name="Kamat A."/>
            <person name="Kamvysselis M."/>
            <person name="Karlsson E."/>
            <person name="Kells C."/>
            <person name="Kieu A."/>
            <person name="Kisner P."/>
            <person name="Kodira C."/>
            <person name="Kulbokas E."/>
            <person name="Labutti K."/>
            <person name="Lama D."/>
            <person name="Landers T."/>
            <person name="Leger J."/>
            <person name="Levine S."/>
            <person name="Lewis D."/>
            <person name="Lewis T."/>
            <person name="Lindblad-toh K."/>
            <person name="Liu X."/>
            <person name="Lokyitsang T."/>
            <person name="Lokyitsang Y."/>
            <person name="Lucien O."/>
            <person name="Lui A."/>
            <person name="Ma L.J."/>
            <person name="Mabbitt R."/>
            <person name="Macdonald J."/>
            <person name="Maclean C."/>
            <person name="Major J."/>
            <person name="Manning J."/>
            <person name="Marabella R."/>
            <person name="Maru K."/>
            <person name="Matthews C."/>
            <person name="Mauceli E."/>
            <person name="Mccarthy M."/>
            <person name="Mcdonough S."/>
            <person name="Mcghee T."/>
            <person name="Meldrim J."/>
            <person name="Meneus L."/>
            <person name="Mesirov J."/>
            <person name="Mihalev A."/>
            <person name="Mihova T."/>
            <person name="Mikkelsen T."/>
            <person name="Mlenga V."/>
            <person name="Moru K."/>
            <person name="Mozes J."/>
            <person name="Mulrain L."/>
            <person name="Munson G."/>
            <person name="Naylor J."/>
            <person name="Newes C."/>
            <person name="Nguyen C."/>
            <person name="Nguyen N."/>
            <person name="Nguyen T."/>
            <person name="Nicol R."/>
            <person name="Nielsen C."/>
            <person name="Nizzari M."/>
            <person name="Norbu C."/>
            <person name="Norbu N."/>
            <person name="O'donnell P."/>
            <person name="Okoawo O."/>
            <person name="O'leary S."/>
            <person name="Omotosho B."/>
            <person name="O'neill K."/>
            <person name="Osman S."/>
            <person name="Parker S."/>
            <person name="Perrin D."/>
            <person name="Phunkhang P."/>
            <person name="Piqani B."/>
            <person name="Purcell S."/>
            <person name="Rachupka T."/>
            <person name="Ramasamy U."/>
            <person name="Rameau R."/>
            <person name="Ray V."/>
            <person name="Raymond C."/>
            <person name="Retta R."/>
            <person name="Richardson S."/>
            <person name="Rise C."/>
            <person name="Rodriguez J."/>
            <person name="Rogers J."/>
            <person name="Rogov P."/>
            <person name="Rutman M."/>
            <person name="Schupbach R."/>
            <person name="Seaman C."/>
            <person name="Settipalli S."/>
            <person name="Sharpe T."/>
            <person name="Sheridan J."/>
            <person name="Sherpa N."/>
            <person name="Shi J."/>
            <person name="Smirnov S."/>
            <person name="Smith C."/>
            <person name="Sougnez C."/>
            <person name="Spencer B."/>
            <person name="Stalker J."/>
            <person name="Stange-thomann N."/>
            <person name="Stavropoulos S."/>
            <person name="Stetson K."/>
            <person name="Stone C."/>
            <person name="Stone S."/>
            <person name="Stubbs M."/>
            <person name="Talamas J."/>
            <person name="Tchuinga P."/>
            <person name="Tenzing P."/>
            <person name="Tesfaye S."/>
            <person name="Theodore J."/>
            <person name="Thoulutsang Y."/>
            <person name="Topham K."/>
            <person name="Towey S."/>
            <person name="Tsamla T."/>
            <person name="Tsomo N."/>
            <person name="Vallee D."/>
            <person name="Vassiliev H."/>
            <person name="Venkataraman V."/>
            <person name="Vinson J."/>
            <person name="Vo A."/>
            <person name="Wade C."/>
            <person name="Wang S."/>
            <person name="Wangchuk T."/>
            <person name="Wangdi T."/>
            <person name="Whittaker C."/>
            <person name="Wilkinson J."/>
            <person name="Wu Y."/>
            <person name="Wyman D."/>
            <person name="Yadav S."/>
            <person name="Yang S."/>
            <person name="Yang X."/>
            <person name="Yeager S."/>
            <person name="Yee E."/>
            <person name="Young G."/>
            <person name="Zainoun J."/>
            <person name="Zembeck L."/>
            <person name="Zimmer A."/>
            <person name="Zody M."/>
            <person name="Lander E."/>
        </authorList>
    </citation>
    <scope>NUCLEOTIDE SEQUENCE [LARGE SCALE GENOMIC DNA]</scope>
</reference>
<reference evidence="2" key="2">
    <citation type="submission" date="2025-08" db="UniProtKB">
        <authorList>
            <consortium name="Ensembl"/>
        </authorList>
    </citation>
    <scope>IDENTIFICATION</scope>
</reference>
<evidence type="ECO:0000313" key="2">
    <source>
        <dbReference type="Ensembl" id="ENSCSAVP00000007301.1"/>
    </source>
</evidence>
<dbReference type="Ensembl" id="ENSCSAVT00000007395.1">
    <property type="protein sequence ID" value="ENSCSAVP00000007301.1"/>
    <property type="gene ID" value="ENSCSAVG00000004354.1"/>
</dbReference>
<proteinExistence type="predicted"/>
<feature type="region of interest" description="Disordered" evidence="1">
    <location>
        <begin position="37"/>
        <end position="68"/>
    </location>
</feature>
<evidence type="ECO:0000256" key="1">
    <source>
        <dbReference type="SAM" id="MobiDB-lite"/>
    </source>
</evidence>